<dbReference type="EMBL" id="JBJLSN010000011">
    <property type="protein sequence ID" value="MFL7901506.1"/>
    <property type="molecule type" value="Genomic_DNA"/>
</dbReference>
<evidence type="ECO:0000313" key="2">
    <source>
        <dbReference type="Proteomes" id="UP001628281"/>
    </source>
</evidence>
<sequence length="141" mass="15312">MPQRAYEVRSAVDGYREPHTVYAETIGKARYKTLMNAMDAGYDISFRDIKVRSLGIKETPHEQAVRERDAFNASYPIGTPIRAYPGAKGDESCAYDTVVLAPGAYIPGGIFGNRVSVKVPGDSIAITHVVPLVPIATPSQD</sequence>
<comment type="caution">
    <text evidence="1">The sequence shown here is derived from an EMBL/GenBank/DDBJ whole genome shotgun (WGS) entry which is preliminary data.</text>
</comment>
<organism evidence="1 2">
    <name type="scientific">Azospirillum argentinense</name>
    <dbReference type="NCBI Taxonomy" id="2970906"/>
    <lineage>
        <taxon>Bacteria</taxon>
        <taxon>Pseudomonadati</taxon>
        <taxon>Pseudomonadota</taxon>
        <taxon>Alphaproteobacteria</taxon>
        <taxon>Rhodospirillales</taxon>
        <taxon>Azospirillaceae</taxon>
        <taxon>Azospirillum</taxon>
    </lineage>
</organism>
<dbReference type="RefSeq" id="WP_407823969.1">
    <property type="nucleotide sequence ID" value="NZ_JBJLSN010000011.1"/>
</dbReference>
<accession>A0ABW8V560</accession>
<reference evidence="1 2" key="1">
    <citation type="submission" date="2024-11" db="EMBL/GenBank/DDBJ databases">
        <title>Draft genome sequences of two bacteria associated to sugarcane roots in Colombia.</title>
        <authorList>
            <person name="Pardo-Diaz S."/>
            <person name="Masmela-Mendoza J."/>
            <person name="Delgadillo-Duran P."/>
            <person name="Bautista E.J."/>
            <person name="Rojas-Tapias D.F."/>
        </authorList>
    </citation>
    <scope>NUCLEOTIDE SEQUENCE [LARGE SCALE GENOMIC DNA]</scope>
    <source>
        <strain evidence="1 2">Ap18</strain>
    </source>
</reference>
<protein>
    <submittedName>
        <fullName evidence="1">Uncharacterized protein</fullName>
    </submittedName>
</protein>
<evidence type="ECO:0000313" key="1">
    <source>
        <dbReference type="EMBL" id="MFL7901506.1"/>
    </source>
</evidence>
<gene>
    <name evidence="1" type="ORF">ACJ41P_10265</name>
</gene>
<name>A0ABW8V560_9PROT</name>
<keyword evidence="2" id="KW-1185">Reference proteome</keyword>
<proteinExistence type="predicted"/>
<dbReference type="Proteomes" id="UP001628281">
    <property type="component" value="Unassembled WGS sequence"/>
</dbReference>